<dbReference type="Proteomes" id="UP000077684">
    <property type="component" value="Unassembled WGS sequence"/>
</dbReference>
<keyword evidence="4 7" id="KW-1133">Transmembrane helix</keyword>
<comment type="caution">
    <text evidence="8">The sequence shown here is derived from an EMBL/GenBank/DDBJ whole genome shotgun (WGS) entry which is preliminary data.</text>
</comment>
<feature type="transmembrane region" description="Helical" evidence="7">
    <location>
        <begin position="241"/>
        <end position="263"/>
    </location>
</feature>
<proteinExistence type="inferred from homology"/>
<feature type="transmembrane region" description="Helical" evidence="7">
    <location>
        <begin position="275"/>
        <end position="296"/>
    </location>
</feature>
<evidence type="ECO:0000256" key="5">
    <source>
        <dbReference type="ARBA" id="ARBA00023136"/>
    </source>
</evidence>
<organism evidence="8 9">
    <name type="scientific">Tilletia controversa</name>
    <name type="common">dwarf bunt fungus</name>
    <dbReference type="NCBI Taxonomy" id="13291"/>
    <lineage>
        <taxon>Eukaryota</taxon>
        <taxon>Fungi</taxon>
        <taxon>Dikarya</taxon>
        <taxon>Basidiomycota</taxon>
        <taxon>Ustilaginomycotina</taxon>
        <taxon>Exobasidiomycetes</taxon>
        <taxon>Tilletiales</taxon>
        <taxon>Tilletiaceae</taxon>
        <taxon>Tilletia</taxon>
    </lineage>
</organism>
<dbReference type="GO" id="GO:0006882">
    <property type="term" value="P:intracellular zinc ion homeostasis"/>
    <property type="evidence" value="ECO:0007669"/>
    <property type="project" value="TreeGrafter"/>
</dbReference>
<feature type="transmembrane region" description="Helical" evidence="7">
    <location>
        <begin position="82"/>
        <end position="101"/>
    </location>
</feature>
<evidence type="ECO:0000256" key="1">
    <source>
        <dbReference type="ARBA" id="ARBA00004141"/>
    </source>
</evidence>
<keyword evidence="9" id="KW-1185">Reference proteome</keyword>
<evidence type="ECO:0000256" key="7">
    <source>
        <dbReference type="SAM" id="Phobius"/>
    </source>
</evidence>
<dbReference type="GO" id="GO:0046872">
    <property type="term" value="F:metal ion binding"/>
    <property type="evidence" value="ECO:0007669"/>
    <property type="project" value="UniProtKB-KW"/>
</dbReference>
<dbReference type="PANTHER" id="PTHR20855">
    <property type="entry name" value="ADIPOR/PROGESTIN RECEPTOR-RELATED"/>
    <property type="match status" value="1"/>
</dbReference>
<feature type="transmembrane region" description="Helical" evidence="7">
    <location>
        <begin position="302"/>
        <end position="324"/>
    </location>
</feature>
<keyword evidence="5 7" id="KW-0472">Membrane</keyword>
<evidence type="ECO:0000313" key="9">
    <source>
        <dbReference type="Proteomes" id="UP000077684"/>
    </source>
</evidence>
<feature type="binding site" evidence="6">
    <location>
        <position position="342"/>
    </location>
    <ligand>
        <name>Zn(2+)</name>
        <dbReference type="ChEBI" id="CHEBI:29105"/>
    </ligand>
</feature>
<evidence type="ECO:0000313" key="8">
    <source>
        <dbReference type="EMBL" id="KAE8255204.1"/>
    </source>
</evidence>
<dbReference type="EMBL" id="LWDE02000028">
    <property type="protein sequence ID" value="KAE8255204.1"/>
    <property type="molecule type" value="Genomic_DNA"/>
</dbReference>
<dbReference type="GO" id="GO:0016020">
    <property type="term" value="C:membrane"/>
    <property type="evidence" value="ECO:0007669"/>
    <property type="project" value="UniProtKB-SubCell"/>
</dbReference>
<dbReference type="GO" id="GO:0038023">
    <property type="term" value="F:signaling receptor activity"/>
    <property type="evidence" value="ECO:0007669"/>
    <property type="project" value="TreeGrafter"/>
</dbReference>
<keyword evidence="3 7" id="KW-0812">Transmembrane</keyword>
<dbReference type="PANTHER" id="PTHR20855:SF52">
    <property type="entry name" value="ADIPONECTIN RECEPTOR PROTEIN"/>
    <property type="match status" value="1"/>
</dbReference>
<feature type="transmembrane region" description="Helical" evidence="7">
    <location>
        <begin position="344"/>
        <end position="360"/>
    </location>
</feature>
<comment type="similarity">
    <text evidence="2">Belongs to the ADIPOR family.</text>
</comment>
<dbReference type="Pfam" id="PF03006">
    <property type="entry name" value="HlyIII"/>
    <property type="match status" value="1"/>
</dbReference>
<keyword evidence="6" id="KW-0479">Metal-binding</keyword>
<reference evidence="8" key="2">
    <citation type="journal article" date="2019" name="IMA Fungus">
        <title>Genome sequencing and comparison of five Tilletia species to identify candidate genes for the detection of regulated species infecting wheat.</title>
        <authorList>
            <person name="Nguyen H.D.T."/>
            <person name="Sultana T."/>
            <person name="Kesanakurti P."/>
            <person name="Hambleton S."/>
        </authorList>
    </citation>
    <scope>NUCLEOTIDE SEQUENCE</scope>
    <source>
        <strain evidence="8">DAOMC 236426</strain>
    </source>
</reference>
<protein>
    <submittedName>
        <fullName evidence="8">Uncharacterized protein</fullName>
    </submittedName>
</protein>
<comment type="subcellular location">
    <subcellularLocation>
        <location evidence="1">Membrane</location>
        <topology evidence="1">Multi-pass membrane protein</topology>
    </subcellularLocation>
</comment>
<name>A0A8X7MYZ7_9BASI</name>
<dbReference type="InterPro" id="IPR004254">
    <property type="entry name" value="AdipoR/HlyIII-related"/>
</dbReference>
<feature type="transmembrane region" description="Helical" evidence="7">
    <location>
        <begin position="165"/>
        <end position="188"/>
    </location>
</feature>
<keyword evidence="6" id="KW-0862">Zinc</keyword>
<gene>
    <name evidence="8" type="ORF">A4X06_0g548</name>
</gene>
<evidence type="ECO:0000256" key="2">
    <source>
        <dbReference type="ARBA" id="ARBA00007018"/>
    </source>
</evidence>
<feature type="transmembrane region" description="Helical" evidence="7">
    <location>
        <begin position="209"/>
        <end position="229"/>
    </location>
</feature>
<feature type="binding site" evidence="6">
    <location>
        <position position="186"/>
    </location>
    <ligand>
        <name>Zn(2+)</name>
        <dbReference type="ChEBI" id="CHEBI:29105"/>
    </ligand>
</feature>
<evidence type="ECO:0000256" key="4">
    <source>
        <dbReference type="ARBA" id="ARBA00022989"/>
    </source>
</evidence>
<sequence length="400" mass="44116">MAAQAKGSNPWLIDHDELPGWAADNQFIVTGHRRPGGWTANKRTKHSGEQDMTPYEHSTFTRCWRSMWAYWHNESINIHTHFWGAVLSVSLLILHLQHLLLPSLSSNWPHFLRYLAHAPIFYPHALYFDAAKDLNAGGGGGGSSEWLSLAHVPTENSHPPDARDIAGFASFFLGAVICLGFSATFHCCSCHSKRIAASFNKVLGTRDVARYHGLIGIVFMIVGSFLPALHYGFYCHPQLQMHYTTMIVGLGGLAMYAVINPIYATPAYRPMRTAVFISLGLSAVFPVVHACAMYGYGTVSRIMGLSYVIASGAMYIVGACMYAARVPERFAPGRFDLLGASHQLFHVFILFAAFAHYIALRRSYAFWHSVEHVASAVVGGDGAGWGRESVCLLLEAHRQG</sequence>
<evidence type="ECO:0000256" key="6">
    <source>
        <dbReference type="PIRSR" id="PIRSR604254-1"/>
    </source>
</evidence>
<evidence type="ECO:0000256" key="3">
    <source>
        <dbReference type="ARBA" id="ARBA00022692"/>
    </source>
</evidence>
<reference evidence="8" key="1">
    <citation type="submission" date="2016-04" db="EMBL/GenBank/DDBJ databases">
        <authorList>
            <person name="Nguyen H.D."/>
            <person name="Samba Siva P."/>
            <person name="Cullis J."/>
            <person name="Levesque C.A."/>
            <person name="Hambleton S."/>
        </authorList>
    </citation>
    <scope>NUCLEOTIDE SEQUENCE</scope>
    <source>
        <strain evidence="8">DAOMC 236426</strain>
    </source>
</reference>
<dbReference type="AlphaFoldDB" id="A0A8X7MYZ7"/>
<accession>A0A8X7MYZ7</accession>
<feature type="binding site" evidence="6">
    <location>
        <position position="346"/>
    </location>
    <ligand>
        <name>Zn(2+)</name>
        <dbReference type="ChEBI" id="CHEBI:29105"/>
    </ligand>
</feature>